<protein>
    <submittedName>
        <fullName evidence="2">FHA domain protein</fullName>
    </submittedName>
</protein>
<evidence type="ECO:0000313" key="2">
    <source>
        <dbReference type="EMBL" id="AFZ48151.1"/>
    </source>
</evidence>
<dbReference type="KEGG" id="csn:Cyast_2202"/>
<dbReference type="SUPFAM" id="SSF49879">
    <property type="entry name" value="SMAD/FHA domain"/>
    <property type="match status" value="1"/>
</dbReference>
<reference evidence="3" key="1">
    <citation type="journal article" date="2013" name="Proc. Natl. Acad. Sci. U.S.A.">
        <title>Improving the coverage of the cyanobacterial phylum using diversity-driven genome sequencing.</title>
        <authorList>
            <person name="Shih P.M."/>
            <person name="Wu D."/>
            <person name="Latifi A."/>
            <person name="Axen S.D."/>
            <person name="Fewer D.P."/>
            <person name="Talla E."/>
            <person name="Calteau A."/>
            <person name="Cai F."/>
            <person name="Tandeau de Marsac N."/>
            <person name="Rippka R."/>
            <person name="Herdman M."/>
            <person name="Sivonen K."/>
            <person name="Coursin T."/>
            <person name="Laurent T."/>
            <person name="Goodwin L."/>
            <person name="Nolan M."/>
            <person name="Davenport K.W."/>
            <person name="Han C.S."/>
            <person name="Rubin E.M."/>
            <person name="Eisen J.A."/>
            <person name="Woyke T."/>
            <person name="Gugger M."/>
            <person name="Kerfeld C.A."/>
        </authorList>
    </citation>
    <scope>NUCLEOTIDE SEQUENCE [LARGE SCALE GENOMIC DNA]</scope>
    <source>
        <strain evidence="3">ATCC 29140 / PCC 7202</strain>
    </source>
</reference>
<dbReference type="InterPro" id="IPR008984">
    <property type="entry name" value="SMAD_FHA_dom_sf"/>
</dbReference>
<dbReference type="CDD" id="cd00060">
    <property type="entry name" value="FHA"/>
    <property type="match status" value="1"/>
</dbReference>
<dbReference type="BioCyc" id="CSTA292563:G1353-2206-MONOMER"/>
<evidence type="ECO:0000313" key="3">
    <source>
        <dbReference type="Proteomes" id="UP000010483"/>
    </source>
</evidence>
<keyword evidence="3" id="KW-1185">Reference proteome</keyword>
<dbReference type="Pfam" id="PF00498">
    <property type="entry name" value="FHA"/>
    <property type="match status" value="1"/>
</dbReference>
<dbReference type="STRING" id="292563.Cyast_2202"/>
<dbReference type="Proteomes" id="UP000010483">
    <property type="component" value="Chromosome"/>
</dbReference>
<feature type="domain" description="FHA" evidence="1">
    <location>
        <begin position="31"/>
        <end position="96"/>
    </location>
</feature>
<dbReference type="PROSITE" id="PS50006">
    <property type="entry name" value="FHA_DOMAIN"/>
    <property type="match status" value="1"/>
</dbReference>
<dbReference type="InterPro" id="IPR000253">
    <property type="entry name" value="FHA_dom"/>
</dbReference>
<evidence type="ECO:0000259" key="1">
    <source>
        <dbReference type="PROSITE" id="PS50006"/>
    </source>
</evidence>
<proteinExistence type="predicted"/>
<accession>K9YMI8</accession>
<dbReference type="eggNOG" id="COG1716">
    <property type="taxonomic scope" value="Bacteria"/>
</dbReference>
<name>K9YMI8_CYASC</name>
<dbReference type="HOGENOM" id="CLU_1608136_0_0_3"/>
<gene>
    <name evidence="2" type="ordered locus">Cyast_2202</name>
</gene>
<sequence length="165" mass="19101">MYLITLAWQENKEIRTRTIAQSDRTIQPHKIIIGRSEEECDIVLKNSDPLIIRTVSKTHLEIFYDQEQNKFLAKNLTQNRQPPKKPNPLIIDGKKIIYDTPEIHKNTIIKLGKITMVVRNIELPDHRGEYIIKCSGPKKHTLTPEYEGLNCPYCGYVVFTGTTLK</sequence>
<dbReference type="Gene3D" id="2.60.200.20">
    <property type="match status" value="1"/>
</dbReference>
<organism evidence="2 3">
    <name type="scientific">Cyanobacterium stanieri (strain ATCC 29140 / PCC 7202)</name>
    <dbReference type="NCBI Taxonomy" id="292563"/>
    <lineage>
        <taxon>Bacteria</taxon>
        <taxon>Bacillati</taxon>
        <taxon>Cyanobacteriota</taxon>
        <taxon>Cyanophyceae</taxon>
        <taxon>Oscillatoriophycideae</taxon>
        <taxon>Chroococcales</taxon>
        <taxon>Geminocystaceae</taxon>
        <taxon>Cyanobacterium</taxon>
    </lineage>
</organism>
<dbReference type="EMBL" id="CP003940">
    <property type="protein sequence ID" value="AFZ48151.1"/>
    <property type="molecule type" value="Genomic_DNA"/>
</dbReference>
<dbReference type="AlphaFoldDB" id="K9YMI8"/>